<dbReference type="OrthoDB" id="8433768at2"/>
<dbReference type="EMBL" id="QUQO01000001">
    <property type="protein sequence ID" value="RFB05920.1"/>
    <property type="molecule type" value="Genomic_DNA"/>
</dbReference>
<keyword evidence="2" id="KW-1185">Reference proteome</keyword>
<dbReference type="RefSeq" id="WP_116392552.1">
    <property type="nucleotide sequence ID" value="NZ_QUQO01000001.1"/>
</dbReference>
<dbReference type="Pfam" id="PF10098">
    <property type="entry name" value="DUF2336"/>
    <property type="match status" value="1"/>
</dbReference>
<protein>
    <submittedName>
        <fullName evidence="1">DUF2336 domain-containing protein</fullName>
    </submittedName>
</protein>
<dbReference type="InParanoid" id="A0A371RKD9"/>
<dbReference type="InterPro" id="IPR019285">
    <property type="entry name" value="DUF2336"/>
</dbReference>
<proteinExistence type="predicted"/>
<organism evidence="1 2">
    <name type="scientific">Parvularcula marina</name>
    <dbReference type="NCBI Taxonomy" id="2292771"/>
    <lineage>
        <taxon>Bacteria</taxon>
        <taxon>Pseudomonadati</taxon>
        <taxon>Pseudomonadota</taxon>
        <taxon>Alphaproteobacteria</taxon>
        <taxon>Parvularculales</taxon>
        <taxon>Parvularculaceae</taxon>
        <taxon>Parvularcula</taxon>
    </lineage>
</organism>
<gene>
    <name evidence="1" type="ORF">DX908_11985</name>
</gene>
<reference evidence="1 2" key="1">
    <citation type="submission" date="2018-08" db="EMBL/GenBank/DDBJ databases">
        <title>Parvularcula sp. SM1705, isolated from surface water of the South Sea China.</title>
        <authorList>
            <person name="Sun L."/>
        </authorList>
    </citation>
    <scope>NUCLEOTIDE SEQUENCE [LARGE SCALE GENOMIC DNA]</scope>
    <source>
        <strain evidence="1 2">SM1705</strain>
    </source>
</reference>
<name>A0A371RKD9_9PROT</name>
<sequence length="323" mass="36616">MSTGPLERLIALDPKTSSEERREVLREVTDSFIVAPDRYGRRHMALFDLLLSRTANAMDLRLKKLIVLTLIRAGARDEHVKLALLKVPSANERLLRRSVLQTVKDIQTFLEENADVAENELPESLSLDDGNSVQLPSAILTWMFHYQLTVYRDALTPKIGVDRVGLMERTAKRFREQIIKHASESGRDELVVARRTIADWTRRQSMTEQVLTELLEARAMTEFVLAASAMFDIDPATMIRTVNDTSFQSLAILMKSNNIRRATFAKVISGFQDRRTDHDVSETVLPLYDRLMPESAERAIRFLRVRVSDLAGGHEDPALAEAS</sequence>
<dbReference type="Proteomes" id="UP000264589">
    <property type="component" value="Unassembled WGS sequence"/>
</dbReference>
<evidence type="ECO:0000313" key="1">
    <source>
        <dbReference type="EMBL" id="RFB05920.1"/>
    </source>
</evidence>
<accession>A0A371RKD9</accession>
<dbReference type="AlphaFoldDB" id="A0A371RKD9"/>
<comment type="caution">
    <text evidence="1">The sequence shown here is derived from an EMBL/GenBank/DDBJ whole genome shotgun (WGS) entry which is preliminary data.</text>
</comment>
<evidence type="ECO:0000313" key="2">
    <source>
        <dbReference type="Proteomes" id="UP000264589"/>
    </source>
</evidence>